<evidence type="ECO:0000256" key="2">
    <source>
        <dbReference type="ARBA" id="ARBA00022723"/>
    </source>
</evidence>
<keyword evidence="1" id="KW-0949">S-adenosyl-L-methionine</keyword>
<organism evidence="6 7">
    <name type="scientific">Methanothrix harundinacea</name>
    <dbReference type="NCBI Taxonomy" id="301375"/>
    <lineage>
        <taxon>Archaea</taxon>
        <taxon>Methanobacteriati</taxon>
        <taxon>Methanobacteriota</taxon>
        <taxon>Stenosarchaea group</taxon>
        <taxon>Methanomicrobia</taxon>
        <taxon>Methanotrichales</taxon>
        <taxon>Methanotrichaceae</taxon>
        <taxon>Methanothrix</taxon>
    </lineage>
</organism>
<sequence>MTTLEKMARLAALSRFDSLGPLPGLKIDPAKVDALGRGTKYDLCSSTSTKRKVEGSHGIGDVLRGGLCHSFTGNGRCVSLFKTLYTNACPLDCRYCTNSRNSRGSARTFSYSPEELARITVGLYRSNRIEGLFLSSGIGRDENETMEEMIETVRLLRGIHRFRGYVHLKILPGSSKEHVREAMELADRVSVNLEAPSKSRLADLCPSKDYERDILARQRYVKELSGRVDLPAGQTTQMVVGAAEESDREIFDRLFFEYETMNLRRVYFSAFRPVAGTTFEGKEKEQSWREHRLYQVDWLHRVYGLKREEILVAFDDDGFLRNGDPKMAIAVNFFDSPIDPNSASFSELIRVPGIGPKSARRISLLRKEKRIERMRDLAALGVVVRRAGPFLKIDGKCSTTLDRWIR</sequence>
<proteinExistence type="predicted"/>
<dbReference type="InterPro" id="IPR010994">
    <property type="entry name" value="RuvA_2-like"/>
</dbReference>
<dbReference type="EMBL" id="LGHB01000021">
    <property type="protein sequence ID" value="KUK96052.1"/>
    <property type="molecule type" value="Genomic_DNA"/>
</dbReference>
<accession>A0A124G377</accession>
<protein>
    <submittedName>
        <fullName evidence="6">Radical SAM domain protein</fullName>
    </submittedName>
</protein>
<feature type="domain" description="Radical SAM core" evidence="5">
    <location>
        <begin position="70"/>
        <end position="306"/>
    </location>
</feature>
<dbReference type="PATRIC" id="fig|301375.6.peg.522"/>
<dbReference type="SFLD" id="SFLDS00029">
    <property type="entry name" value="Radical_SAM"/>
    <property type="match status" value="1"/>
</dbReference>
<evidence type="ECO:0000256" key="4">
    <source>
        <dbReference type="ARBA" id="ARBA00023014"/>
    </source>
</evidence>
<dbReference type="PROSITE" id="PS51918">
    <property type="entry name" value="RADICAL_SAM"/>
    <property type="match status" value="1"/>
</dbReference>
<dbReference type="SFLD" id="SFLDG01102">
    <property type="entry name" value="Uncharacterised_Radical_SAM_Su"/>
    <property type="match status" value="1"/>
</dbReference>
<evidence type="ECO:0000259" key="5">
    <source>
        <dbReference type="PROSITE" id="PS51918"/>
    </source>
</evidence>
<evidence type="ECO:0000313" key="7">
    <source>
        <dbReference type="Proteomes" id="UP000053961"/>
    </source>
</evidence>
<keyword evidence="3" id="KW-0408">Iron</keyword>
<dbReference type="SUPFAM" id="SSF102114">
    <property type="entry name" value="Radical SAM enzymes"/>
    <property type="match status" value="1"/>
</dbReference>
<dbReference type="GO" id="GO:0046872">
    <property type="term" value="F:metal ion binding"/>
    <property type="evidence" value="ECO:0007669"/>
    <property type="project" value="UniProtKB-KW"/>
</dbReference>
<comment type="caution">
    <text evidence="6">The sequence shown here is derived from an EMBL/GenBank/DDBJ whole genome shotgun (WGS) entry which is preliminary data.</text>
</comment>
<keyword evidence="2" id="KW-0479">Metal-binding</keyword>
<evidence type="ECO:0000313" key="6">
    <source>
        <dbReference type="EMBL" id="KUK96052.1"/>
    </source>
</evidence>
<dbReference type="GO" id="GO:0003824">
    <property type="term" value="F:catalytic activity"/>
    <property type="evidence" value="ECO:0007669"/>
    <property type="project" value="InterPro"/>
</dbReference>
<name>A0A124G377_9EURY</name>
<dbReference type="AlphaFoldDB" id="A0A124G377"/>
<dbReference type="InterPro" id="IPR007197">
    <property type="entry name" value="rSAM"/>
</dbReference>
<keyword evidence="4" id="KW-0411">Iron-sulfur</keyword>
<dbReference type="SUPFAM" id="SSF47781">
    <property type="entry name" value="RuvA domain 2-like"/>
    <property type="match status" value="1"/>
</dbReference>
<dbReference type="InterPro" id="IPR023874">
    <property type="entry name" value="DNA_rSAM_put"/>
</dbReference>
<dbReference type="InterPro" id="IPR013785">
    <property type="entry name" value="Aldolase_TIM"/>
</dbReference>
<dbReference type="InterPro" id="IPR006638">
    <property type="entry name" value="Elp3/MiaA/NifB-like_rSAM"/>
</dbReference>
<dbReference type="Proteomes" id="UP000053961">
    <property type="component" value="Unassembled WGS sequence"/>
</dbReference>
<evidence type="ECO:0000256" key="1">
    <source>
        <dbReference type="ARBA" id="ARBA00022691"/>
    </source>
</evidence>
<reference evidence="7" key="1">
    <citation type="journal article" date="2015" name="MBio">
        <title>Genome-Resolved Metagenomic Analysis Reveals Roles for Candidate Phyla and Other Microbial Community Members in Biogeochemical Transformations in Oil Reservoirs.</title>
        <authorList>
            <person name="Hu P."/>
            <person name="Tom L."/>
            <person name="Singh A."/>
            <person name="Thomas B.C."/>
            <person name="Baker B.J."/>
            <person name="Piceno Y.M."/>
            <person name="Andersen G.L."/>
            <person name="Banfield J.F."/>
        </authorList>
    </citation>
    <scope>NUCLEOTIDE SEQUENCE [LARGE SCALE GENOMIC DNA]</scope>
</reference>
<dbReference type="SMART" id="SM00729">
    <property type="entry name" value="Elp3"/>
    <property type="match status" value="1"/>
</dbReference>
<gene>
    <name evidence="6" type="ORF">XE07_1407</name>
</gene>
<dbReference type="GO" id="GO:0051536">
    <property type="term" value="F:iron-sulfur cluster binding"/>
    <property type="evidence" value="ECO:0007669"/>
    <property type="project" value="UniProtKB-KW"/>
</dbReference>
<dbReference type="CDD" id="cd01335">
    <property type="entry name" value="Radical_SAM"/>
    <property type="match status" value="1"/>
</dbReference>
<dbReference type="Pfam" id="PF12836">
    <property type="entry name" value="HHH_3"/>
    <property type="match status" value="1"/>
</dbReference>
<evidence type="ECO:0000256" key="3">
    <source>
        <dbReference type="ARBA" id="ARBA00023004"/>
    </source>
</evidence>
<dbReference type="Gene3D" id="1.10.150.320">
    <property type="entry name" value="Photosystem II 12 kDa extrinsic protein"/>
    <property type="match status" value="1"/>
</dbReference>
<dbReference type="Pfam" id="PF04055">
    <property type="entry name" value="Radical_SAM"/>
    <property type="match status" value="1"/>
</dbReference>
<dbReference type="Gene3D" id="3.20.20.70">
    <property type="entry name" value="Aldolase class I"/>
    <property type="match status" value="1"/>
</dbReference>
<dbReference type="InterPro" id="IPR058240">
    <property type="entry name" value="rSAM_sf"/>
</dbReference>